<proteinExistence type="predicted"/>
<comment type="caution">
    <text evidence="1">The sequence shown here is derived from an EMBL/GenBank/DDBJ whole genome shotgun (WGS) entry which is preliminary data.</text>
</comment>
<sequence>MTQHSAVCAGPARGDTVTVIGAGPAGLACAIVLARGGQRVIVHERRRRVGARFPVRVPDTPLNPDTQSLQPYVVNDTCIAEANIRVTVVLEGQQ</sequence>
<dbReference type="PRINTS" id="PR00419">
    <property type="entry name" value="ADXRDTASE"/>
</dbReference>
<keyword evidence="2" id="KW-1185">Reference proteome</keyword>
<dbReference type="SUPFAM" id="SSF51905">
    <property type="entry name" value="FAD/NAD(P)-binding domain"/>
    <property type="match status" value="1"/>
</dbReference>
<name>A0A5R8MKF5_9GAMM</name>
<dbReference type="Proteomes" id="UP000306973">
    <property type="component" value="Unassembled WGS sequence"/>
</dbReference>
<dbReference type="RefSeq" id="WP_138179880.1">
    <property type="nucleotide sequence ID" value="NZ_VBUI01000005.1"/>
</dbReference>
<protein>
    <submittedName>
        <fullName evidence="1">FAD-binding protein</fullName>
    </submittedName>
</protein>
<dbReference type="Pfam" id="PF13450">
    <property type="entry name" value="NAD_binding_8"/>
    <property type="match status" value="1"/>
</dbReference>
<organism evidence="1 2">
    <name type="scientific">Halomonas urmiana</name>
    <dbReference type="NCBI Taxonomy" id="490901"/>
    <lineage>
        <taxon>Bacteria</taxon>
        <taxon>Pseudomonadati</taxon>
        <taxon>Pseudomonadota</taxon>
        <taxon>Gammaproteobacteria</taxon>
        <taxon>Oceanospirillales</taxon>
        <taxon>Halomonadaceae</taxon>
        <taxon>Halomonas</taxon>
    </lineage>
</organism>
<dbReference type="OrthoDB" id="7799889at2"/>
<dbReference type="AlphaFoldDB" id="A0A5R8MKF5"/>
<reference evidence="1 2" key="1">
    <citation type="journal article" date="2007" name="Int. J. Syst. Evol. Microbiol.">
        <title>Halomonas saccharevitans sp. nov., Halomonas arcis sp. nov. and Halomonas subterranea sp. nov., halophilic bacteria isolated from hypersaline environments of China.</title>
        <authorList>
            <person name="Xu X.W."/>
            <person name="Wu Y.H."/>
            <person name="Zhou Z."/>
            <person name="Wang C.S."/>
            <person name="Zhou Y.G."/>
            <person name="Zhang H.B."/>
            <person name="Wang Y."/>
            <person name="Wu M."/>
        </authorList>
    </citation>
    <scope>NUCLEOTIDE SEQUENCE [LARGE SCALE GENOMIC DNA]</scope>
    <source>
        <strain evidence="1 2">TBZ3</strain>
    </source>
</reference>
<dbReference type="EMBL" id="VBUI01000005">
    <property type="protein sequence ID" value="TLF52603.1"/>
    <property type="molecule type" value="Genomic_DNA"/>
</dbReference>
<accession>A0A5R8MKF5</accession>
<evidence type="ECO:0000313" key="1">
    <source>
        <dbReference type="EMBL" id="TLF52603.1"/>
    </source>
</evidence>
<dbReference type="Gene3D" id="3.40.50.720">
    <property type="entry name" value="NAD(P)-binding Rossmann-like Domain"/>
    <property type="match status" value="1"/>
</dbReference>
<evidence type="ECO:0000313" key="2">
    <source>
        <dbReference type="Proteomes" id="UP000306973"/>
    </source>
</evidence>
<dbReference type="InterPro" id="IPR036188">
    <property type="entry name" value="FAD/NAD-bd_sf"/>
</dbReference>
<gene>
    <name evidence="1" type="ORF">FEI13_04735</name>
</gene>